<keyword evidence="3" id="KW-0341">Growth regulation</keyword>
<evidence type="ECO:0000256" key="3">
    <source>
        <dbReference type="ARBA" id="ARBA00022604"/>
    </source>
</evidence>
<dbReference type="Pfam" id="PF02519">
    <property type="entry name" value="Auxin_inducible"/>
    <property type="match status" value="1"/>
</dbReference>
<dbReference type="Proteomes" id="UP001281410">
    <property type="component" value="Unassembled WGS sequence"/>
</dbReference>
<comment type="similarity">
    <text evidence="1">Belongs to the ARG7 family.</text>
</comment>
<organism evidence="4 5">
    <name type="scientific">Dipteronia sinensis</name>
    <dbReference type="NCBI Taxonomy" id="43782"/>
    <lineage>
        <taxon>Eukaryota</taxon>
        <taxon>Viridiplantae</taxon>
        <taxon>Streptophyta</taxon>
        <taxon>Embryophyta</taxon>
        <taxon>Tracheophyta</taxon>
        <taxon>Spermatophyta</taxon>
        <taxon>Magnoliopsida</taxon>
        <taxon>eudicotyledons</taxon>
        <taxon>Gunneridae</taxon>
        <taxon>Pentapetalae</taxon>
        <taxon>rosids</taxon>
        <taxon>malvids</taxon>
        <taxon>Sapindales</taxon>
        <taxon>Sapindaceae</taxon>
        <taxon>Hippocastanoideae</taxon>
        <taxon>Acereae</taxon>
        <taxon>Dipteronia</taxon>
    </lineage>
</organism>
<name>A0AAD9ZZ67_9ROSI</name>
<dbReference type="GO" id="GO:0009733">
    <property type="term" value="P:response to auxin"/>
    <property type="evidence" value="ECO:0007669"/>
    <property type="project" value="InterPro"/>
</dbReference>
<keyword evidence="2" id="KW-0217">Developmental protein</keyword>
<keyword evidence="5" id="KW-1185">Reference proteome</keyword>
<accession>A0AAD9ZZ67</accession>
<gene>
    <name evidence="4" type="ORF">Dsin_027202</name>
</gene>
<dbReference type="PANTHER" id="PTHR31175">
    <property type="entry name" value="AUXIN-RESPONSIVE FAMILY PROTEIN"/>
    <property type="match status" value="1"/>
</dbReference>
<evidence type="ECO:0000313" key="4">
    <source>
        <dbReference type="EMBL" id="KAK3195892.1"/>
    </source>
</evidence>
<dbReference type="PANTHER" id="PTHR31175:SF104">
    <property type="entry name" value="SAUR-LIKE AUXIN-RESPONSIVE FAMILY PROTEIN"/>
    <property type="match status" value="1"/>
</dbReference>
<evidence type="ECO:0008006" key="6">
    <source>
        <dbReference type="Google" id="ProtNLM"/>
    </source>
</evidence>
<dbReference type="EMBL" id="JANJYJ010000008">
    <property type="protein sequence ID" value="KAK3195892.1"/>
    <property type="molecule type" value="Genomic_DNA"/>
</dbReference>
<comment type="caution">
    <text evidence="4">The sequence shown here is derived from an EMBL/GenBank/DDBJ whole genome shotgun (WGS) entry which is preliminary data.</text>
</comment>
<dbReference type="AlphaFoldDB" id="A0AAD9ZZ67"/>
<evidence type="ECO:0000256" key="1">
    <source>
        <dbReference type="ARBA" id="ARBA00006974"/>
    </source>
</evidence>
<reference evidence="4" key="1">
    <citation type="journal article" date="2023" name="Plant J.">
        <title>Genome sequences and population genomics provide insights into the demographic history, inbreeding, and mutation load of two 'living fossil' tree species of Dipteronia.</title>
        <authorList>
            <person name="Feng Y."/>
            <person name="Comes H.P."/>
            <person name="Chen J."/>
            <person name="Zhu S."/>
            <person name="Lu R."/>
            <person name="Zhang X."/>
            <person name="Li P."/>
            <person name="Qiu J."/>
            <person name="Olsen K.M."/>
            <person name="Qiu Y."/>
        </authorList>
    </citation>
    <scope>NUCLEOTIDE SEQUENCE</scope>
    <source>
        <strain evidence="4">NBL</strain>
    </source>
</reference>
<sequence>MRVWMDQLLTKATLLCTRQIRKRFMVPMEYLSRNLLIELLRKSEEEYGLPSDGAISLPCDSTMLEYVVSLVGRRMSEELEKALFTSTATYHQLASSSSLAQGQSHHQQLISGY</sequence>
<protein>
    <recommendedName>
        <fullName evidence="6">Small auxin up regulated protein</fullName>
    </recommendedName>
</protein>
<proteinExistence type="inferred from homology"/>
<evidence type="ECO:0000313" key="5">
    <source>
        <dbReference type="Proteomes" id="UP001281410"/>
    </source>
</evidence>
<evidence type="ECO:0000256" key="2">
    <source>
        <dbReference type="ARBA" id="ARBA00022473"/>
    </source>
</evidence>
<dbReference type="InterPro" id="IPR003676">
    <property type="entry name" value="SAUR_fam"/>
</dbReference>